<accession>A0A8J6N2A2</accession>
<feature type="non-terminal residue" evidence="2">
    <location>
        <position position="1"/>
    </location>
</feature>
<feature type="domain" description="DUF1638" evidence="1">
    <location>
        <begin position="25"/>
        <end position="191"/>
    </location>
</feature>
<name>A0A8J6N2A2_9DELT</name>
<evidence type="ECO:0000259" key="1">
    <source>
        <dbReference type="Pfam" id="PF07796"/>
    </source>
</evidence>
<dbReference type="EMBL" id="JACNJD010000319">
    <property type="protein sequence ID" value="MBC8178842.1"/>
    <property type="molecule type" value="Genomic_DNA"/>
</dbReference>
<comment type="caution">
    <text evidence="2">The sequence shown here is derived from an EMBL/GenBank/DDBJ whole genome shotgun (WGS) entry which is preliminary data.</text>
</comment>
<sequence length="218" mass="24754">IVACRVMEPELEKARDQDSGVEIRYLDQGLHRTPEKMADLIQPQIDEAAQNAARIVLGYGLCSNGIVGVKAGRQGLLIPSCHDCIAFFLGSPEAYGKAFEERPGTYYLTPGWVSERKDPLGIVEDDYTARVGREMAVWAMKEELKHYTHISLINTGIGDLEPLRERAMENARFFEKKYKEVQGNLTYFRKLIYGPYEDDDFFVIEPGQKIAQEVFIDL</sequence>
<gene>
    <name evidence="2" type="ORF">H8E19_15670</name>
</gene>
<evidence type="ECO:0000313" key="2">
    <source>
        <dbReference type="EMBL" id="MBC8178842.1"/>
    </source>
</evidence>
<dbReference type="InterPro" id="IPR012437">
    <property type="entry name" value="DUF1638"/>
</dbReference>
<reference evidence="2 3" key="1">
    <citation type="submission" date="2020-08" db="EMBL/GenBank/DDBJ databases">
        <title>Bridging the membrane lipid divide: bacteria of the FCB group superphylum have the potential to synthesize archaeal ether lipids.</title>
        <authorList>
            <person name="Villanueva L."/>
            <person name="Von Meijenfeldt F.A.B."/>
            <person name="Westbye A.B."/>
            <person name="Yadav S."/>
            <person name="Hopmans E.C."/>
            <person name="Dutilh B.E."/>
            <person name="Sinninghe Damste J.S."/>
        </authorList>
    </citation>
    <scope>NUCLEOTIDE SEQUENCE [LARGE SCALE GENOMIC DNA]</scope>
    <source>
        <strain evidence="2">NIOZ-UU27</strain>
    </source>
</reference>
<organism evidence="2 3">
    <name type="scientific">Candidatus Desulfacyla euxinica</name>
    <dbReference type="NCBI Taxonomy" id="2841693"/>
    <lineage>
        <taxon>Bacteria</taxon>
        <taxon>Deltaproteobacteria</taxon>
        <taxon>Candidatus Desulfacyla</taxon>
    </lineage>
</organism>
<dbReference type="Proteomes" id="UP000650524">
    <property type="component" value="Unassembled WGS sequence"/>
</dbReference>
<evidence type="ECO:0000313" key="3">
    <source>
        <dbReference type="Proteomes" id="UP000650524"/>
    </source>
</evidence>
<dbReference type="Pfam" id="PF07796">
    <property type="entry name" value="DUF1638"/>
    <property type="match status" value="1"/>
</dbReference>
<proteinExistence type="predicted"/>
<dbReference type="AlphaFoldDB" id="A0A8J6N2A2"/>
<protein>
    <submittedName>
        <fullName evidence="2">DUF1638 domain-containing protein</fullName>
    </submittedName>
</protein>